<dbReference type="CDD" id="cd00130">
    <property type="entry name" value="PAS"/>
    <property type="match status" value="1"/>
</dbReference>
<evidence type="ECO:0000259" key="10">
    <source>
        <dbReference type="PROSITE" id="PS50113"/>
    </source>
</evidence>
<comment type="caution">
    <text evidence="11">The sequence shown here is derived from an EMBL/GenBank/DDBJ whole genome shotgun (WGS) entry which is preliminary data.</text>
</comment>
<evidence type="ECO:0000256" key="6">
    <source>
        <dbReference type="ARBA" id="ARBA00023163"/>
    </source>
</evidence>
<name>E1JRR7_SOLFR</name>
<organism evidence="11 12">
    <name type="scientific">Solidesulfovibrio fructosivorans JJ]</name>
    <dbReference type="NCBI Taxonomy" id="596151"/>
    <lineage>
        <taxon>Bacteria</taxon>
        <taxon>Pseudomonadati</taxon>
        <taxon>Thermodesulfobacteriota</taxon>
        <taxon>Desulfovibrionia</taxon>
        <taxon>Desulfovibrionales</taxon>
        <taxon>Desulfovibrionaceae</taxon>
        <taxon>Solidesulfovibrio</taxon>
    </lineage>
</organism>
<keyword evidence="3" id="KW-0067">ATP-binding</keyword>
<keyword evidence="12" id="KW-1185">Reference proteome</keyword>
<dbReference type="PROSITE" id="PS00688">
    <property type="entry name" value="SIGMA54_INTERACT_3"/>
    <property type="match status" value="1"/>
</dbReference>
<dbReference type="RefSeq" id="WP_005990446.1">
    <property type="nucleotide sequence ID" value="NZ_AECZ01000002.1"/>
</dbReference>
<dbReference type="InterPro" id="IPR030828">
    <property type="entry name" value="HTH_TyrR"/>
</dbReference>
<dbReference type="InterPro" id="IPR000014">
    <property type="entry name" value="PAS"/>
</dbReference>
<dbReference type="eggNOG" id="COG3829">
    <property type="taxonomic scope" value="Bacteria"/>
</dbReference>
<dbReference type="InterPro" id="IPR013656">
    <property type="entry name" value="PAS_4"/>
</dbReference>
<evidence type="ECO:0000256" key="3">
    <source>
        <dbReference type="ARBA" id="ARBA00022840"/>
    </source>
</evidence>
<dbReference type="SUPFAM" id="SSF55785">
    <property type="entry name" value="PYP-like sensor domain (PAS domain)"/>
    <property type="match status" value="1"/>
</dbReference>
<dbReference type="NCBIfam" id="TIGR00229">
    <property type="entry name" value="sensory_box"/>
    <property type="match status" value="1"/>
</dbReference>
<dbReference type="GO" id="GO:0003677">
    <property type="term" value="F:DNA binding"/>
    <property type="evidence" value="ECO:0007669"/>
    <property type="project" value="UniProtKB-KW"/>
</dbReference>
<dbReference type="FunFam" id="3.40.50.300:FF:000006">
    <property type="entry name" value="DNA-binding transcriptional regulator NtrC"/>
    <property type="match status" value="1"/>
</dbReference>
<dbReference type="AlphaFoldDB" id="E1JRR7"/>
<evidence type="ECO:0000256" key="2">
    <source>
        <dbReference type="ARBA" id="ARBA00022797"/>
    </source>
</evidence>
<dbReference type="GO" id="GO:0005524">
    <property type="term" value="F:ATP binding"/>
    <property type="evidence" value="ECO:0007669"/>
    <property type="project" value="UniProtKB-KW"/>
</dbReference>
<gene>
    <name evidence="11" type="ORF">DesfrDRAFT_0316</name>
</gene>
<keyword evidence="2" id="KW-0058">Aromatic hydrocarbons catabolism</keyword>
<dbReference type="Pfam" id="PF00158">
    <property type="entry name" value="Sigma54_activat"/>
    <property type="match status" value="1"/>
</dbReference>
<dbReference type="InterPro" id="IPR009057">
    <property type="entry name" value="Homeodomain-like_sf"/>
</dbReference>
<reference evidence="11 12" key="1">
    <citation type="submission" date="2010-08" db="EMBL/GenBank/DDBJ databases">
        <title>The draft genome of Desulfovibrio fructosovorans JJ.</title>
        <authorList>
            <consortium name="US DOE Joint Genome Institute (JGI-PGF)"/>
            <person name="Lucas S."/>
            <person name="Copeland A."/>
            <person name="Lapidus A."/>
            <person name="Cheng J.-F."/>
            <person name="Bruce D."/>
            <person name="Goodwin L."/>
            <person name="Pitluck S."/>
            <person name="Land M.L."/>
            <person name="Hauser L."/>
            <person name="Chang Y.-J."/>
            <person name="Jeffries C."/>
            <person name="Wall J.D."/>
            <person name="Stahl D.A."/>
            <person name="Arkin A.P."/>
            <person name="Dehal P."/>
            <person name="Stolyar S.M."/>
            <person name="Hazen T.C."/>
            <person name="Woyke T.J."/>
        </authorList>
    </citation>
    <scope>NUCLEOTIDE SEQUENCE [LARGE SCALE GENOMIC DNA]</scope>
    <source>
        <strain evidence="11 12">JJ</strain>
    </source>
</reference>
<dbReference type="Gene3D" id="3.30.450.20">
    <property type="entry name" value="PAS domain"/>
    <property type="match status" value="1"/>
</dbReference>
<dbReference type="Pfam" id="PF18024">
    <property type="entry name" value="HTH_50"/>
    <property type="match status" value="1"/>
</dbReference>
<keyword evidence="1" id="KW-0547">Nucleotide-binding</keyword>
<evidence type="ECO:0000256" key="1">
    <source>
        <dbReference type="ARBA" id="ARBA00022741"/>
    </source>
</evidence>
<keyword evidence="4" id="KW-0805">Transcription regulation</keyword>
<dbReference type="Pfam" id="PF08448">
    <property type="entry name" value="PAS_4"/>
    <property type="match status" value="1"/>
</dbReference>
<sequence length="496" mass="55071">MRKKVQLPADPVARNLDAILDSIEDGVLITDHEGYALKVNAAYEQLTGMTKPELVGKNVEELKKAGLFNIAPITPEIVATGRPASSIQVTRDNRSMTIDGKPVRDPDGKVSLVVLYARDITLMARMRERISRQQELIETYQHQMDFFIREGGGITNFIAENSSMKRLMDLLRRVAATDAVALVLGETGVGKELFARMIHEASPRRDKPFVKVDCASIPENLIESELFGYAPGAFTGAHPKGRVGFFEMAEAGTIFLDEIGEMPLLLQSKLLRVLQDREVMPVGSSKARKINVRVIAATNRNLEAEARMGTFRSDLFFRLRVAVLEIPPLRDRPDDILPLARLFLQRFGSRYRKRATLSLEAERVLAHYNWPGNVRELENLIEGLVITCDSEITADDLPTPMRIKECLLPAAATGGPVVPAAAMGGPDVPVPVEVPTGSAVAVPMDWERPYKEVLAVFERDYLERAIDHFGSVNEAAKRLGLDRTTIFRKMKKACGE</sequence>
<dbReference type="Gene3D" id="3.40.50.300">
    <property type="entry name" value="P-loop containing nucleotide triphosphate hydrolases"/>
    <property type="match status" value="1"/>
</dbReference>
<evidence type="ECO:0000256" key="7">
    <source>
        <dbReference type="ARBA" id="ARBA00029500"/>
    </source>
</evidence>
<dbReference type="PROSITE" id="PS50112">
    <property type="entry name" value="PAS"/>
    <property type="match status" value="1"/>
</dbReference>
<accession>E1JRR7</accession>
<dbReference type="InterPro" id="IPR000700">
    <property type="entry name" value="PAS-assoc_C"/>
</dbReference>
<evidence type="ECO:0000259" key="8">
    <source>
        <dbReference type="PROSITE" id="PS50045"/>
    </source>
</evidence>
<dbReference type="STRING" id="596151.DesfrDRAFT_0316"/>
<dbReference type="Gene3D" id="1.10.8.60">
    <property type="match status" value="1"/>
</dbReference>
<evidence type="ECO:0000256" key="4">
    <source>
        <dbReference type="ARBA" id="ARBA00023015"/>
    </source>
</evidence>
<dbReference type="SMART" id="SM00382">
    <property type="entry name" value="AAA"/>
    <property type="match status" value="1"/>
</dbReference>
<keyword evidence="6" id="KW-0804">Transcription</keyword>
<dbReference type="PANTHER" id="PTHR32071:SF117">
    <property type="entry name" value="PTS-DEPENDENT DIHYDROXYACETONE KINASE OPERON REGULATORY PROTEIN-RELATED"/>
    <property type="match status" value="1"/>
</dbReference>
<dbReference type="Proteomes" id="UP000006250">
    <property type="component" value="Unassembled WGS sequence"/>
</dbReference>
<dbReference type="OrthoDB" id="9763792at2"/>
<feature type="domain" description="PAS" evidence="9">
    <location>
        <begin position="12"/>
        <end position="62"/>
    </location>
</feature>
<dbReference type="SUPFAM" id="SSF52540">
    <property type="entry name" value="P-loop containing nucleoside triphosphate hydrolases"/>
    <property type="match status" value="1"/>
</dbReference>
<dbReference type="InterPro" id="IPR002078">
    <property type="entry name" value="Sigma_54_int"/>
</dbReference>
<dbReference type="PANTHER" id="PTHR32071">
    <property type="entry name" value="TRANSCRIPTIONAL REGULATORY PROTEIN"/>
    <property type="match status" value="1"/>
</dbReference>
<dbReference type="SMART" id="SM00091">
    <property type="entry name" value="PAS"/>
    <property type="match status" value="1"/>
</dbReference>
<protein>
    <recommendedName>
        <fullName evidence="7">HTH-type transcriptional regulatory protein TyrR</fullName>
    </recommendedName>
</protein>
<feature type="domain" description="Sigma-54 factor interaction" evidence="8">
    <location>
        <begin position="157"/>
        <end position="386"/>
    </location>
</feature>
<dbReference type="Pfam" id="PF25601">
    <property type="entry name" value="AAA_lid_14"/>
    <property type="match status" value="1"/>
</dbReference>
<dbReference type="InterPro" id="IPR058031">
    <property type="entry name" value="AAA_lid_NorR"/>
</dbReference>
<dbReference type="EMBL" id="AECZ01000002">
    <property type="protein sequence ID" value="EFL52686.1"/>
    <property type="molecule type" value="Genomic_DNA"/>
</dbReference>
<dbReference type="SUPFAM" id="SSF46689">
    <property type="entry name" value="Homeodomain-like"/>
    <property type="match status" value="1"/>
</dbReference>
<dbReference type="GO" id="GO:0006355">
    <property type="term" value="P:regulation of DNA-templated transcription"/>
    <property type="evidence" value="ECO:0007669"/>
    <property type="project" value="InterPro"/>
</dbReference>
<dbReference type="CDD" id="cd00009">
    <property type="entry name" value="AAA"/>
    <property type="match status" value="1"/>
</dbReference>
<dbReference type="InterPro" id="IPR025944">
    <property type="entry name" value="Sigma_54_int_dom_CS"/>
</dbReference>
<feature type="domain" description="PAC" evidence="10">
    <location>
        <begin position="82"/>
        <end position="132"/>
    </location>
</feature>
<evidence type="ECO:0000313" key="12">
    <source>
        <dbReference type="Proteomes" id="UP000006250"/>
    </source>
</evidence>
<dbReference type="PROSITE" id="PS50045">
    <property type="entry name" value="SIGMA54_INTERACT_4"/>
    <property type="match status" value="1"/>
</dbReference>
<evidence type="ECO:0000313" key="11">
    <source>
        <dbReference type="EMBL" id="EFL52686.1"/>
    </source>
</evidence>
<dbReference type="InterPro" id="IPR003593">
    <property type="entry name" value="AAA+_ATPase"/>
</dbReference>
<dbReference type="InterPro" id="IPR035965">
    <property type="entry name" value="PAS-like_dom_sf"/>
</dbReference>
<dbReference type="PROSITE" id="PS50113">
    <property type="entry name" value="PAC"/>
    <property type="match status" value="1"/>
</dbReference>
<dbReference type="InterPro" id="IPR027417">
    <property type="entry name" value="P-loop_NTPase"/>
</dbReference>
<evidence type="ECO:0000259" key="9">
    <source>
        <dbReference type="PROSITE" id="PS50112"/>
    </source>
</evidence>
<dbReference type="Gene3D" id="1.10.10.60">
    <property type="entry name" value="Homeodomain-like"/>
    <property type="match status" value="1"/>
</dbReference>
<keyword evidence="5" id="KW-0238">DNA-binding</keyword>
<evidence type="ECO:0000256" key="5">
    <source>
        <dbReference type="ARBA" id="ARBA00023125"/>
    </source>
</evidence>
<proteinExistence type="predicted"/>